<feature type="compositionally biased region" description="Basic residues" evidence="5">
    <location>
        <begin position="217"/>
        <end position="229"/>
    </location>
</feature>
<comment type="subcellular location">
    <subcellularLocation>
        <location evidence="1">Nucleus</location>
        <location evidence="1">Nucleolus</location>
    </subcellularLocation>
</comment>
<organism evidence="6 7">
    <name type="scientific">Cytospora mali</name>
    <name type="common">Apple Valsa canker fungus</name>
    <name type="synonym">Valsa mali</name>
    <dbReference type="NCBI Taxonomy" id="578113"/>
    <lineage>
        <taxon>Eukaryota</taxon>
        <taxon>Fungi</taxon>
        <taxon>Dikarya</taxon>
        <taxon>Ascomycota</taxon>
        <taxon>Pezizomycotina</taxon>
        <taxon>Sordariomycetes</taxon>
        <taxon>Sordariomycetidae</taxon>
        <taxon>Diaporthales</taxon>
        <taxon>Cytosporaceae</taxon>
        <taxon>Cytospora</taxon>
    </lineage>
</organism>
<evidence type="ECO:0000256" key="1">
    <source>
        <dbReference type="ARBA" id="ARBA00004604"/>
    </source>
</evidence>
<proteinExistence type="inferred from homology"/>
<evidence type="ECO:0000313" key="6">
    <source>
        <dbReference type="EMBL" id="KUI57306.1"/>
    </source>
</evidence>
<dbReference type="Pfam" id="PF09805">
    <property type="entry name" value="Nop25"/>
    <property type="match status" value="1"/>
</dbReference>
<feature type="region of interest" description="Disordered" evidence="5">
    <location>
        <begin position="1"/>
        <end position="24"/>
    </location>
</feature>
<gene>
    <name evidence="6" type="ORF">VP1G_04583</name>
</gene>
<keyword evidence="4" id="KW-0539">Nucleus</keyword>
<dbReference type="EMBL" id="KN714698">
    <property type="protein sequence ID" value="KUI57306.1"/>
    <property type="molecule type" value="Genomic_DNA"/>
</dbReference>
<keyword evidence="7" id="KW-1185">Reference proteome</keyword>
<feature type="compositionally biased region" description="Basic and acidic residues" evidence="5">
    <location>
        <begin position="207"/>
        <end position="216"/>
    </location>
</feature>
<dbReference type="AlphaFoldDB" id="A0A194V0A7"/>
<evidence type="ECO:0000256" key="5">
    <source>
        <dbReference type="SAM" id="MobiDB-lite"/>
    </source>
</evidence>
<dbReference type="STRING" id="694573.A0A194V0A7"/>
<feature type="compositionally biased region" description="Acidic residues" evidence="5">
    <location>
        <begin position="101"/>
        <end position="122"/>
    </location>
</feature>
<dbReference type="PANTHER" id="PTHR14577:SF0">
    <property type="entry name" value="NUCLEOLAR PROTEIN 12"/>
    <property type="match status" value="1"/>
</dbReference>
<protein>
    <submittedName>
        <fullName evidence="6">Ribosomal RNA-processing protein 17</fullName>
    </submittedName>
</protein>
<dbReference type="Proteomes" id="UP000078576">
    <property type="component" value="Unassembled WGS sequence"/>
</dbReference>
<dbReference type="GO" id="GO:0019843">
    <property type="term" value="F:rRNA binding"/>
    <property type="evidence" value="ECO:0007669"/>
    <property type="project" value="TreeGrafter"/>
</dbReference>
<dbReference type="InterPro" id="IPR019186">
    <property type="entry name" value="Nucleolar_protein_12"/>
</dbReference>
<name>A0A194V0A7_CYTMA</name>
<accession>A0A194V0A7</accession>
<feature type="compositionally biased region" description="Basic and acidic residues" evidence="5">
    <location>
        <begin position="154"/>
        <end position="166"/>
    </location>
</feature>
<evidence type="ECO:0000313" key="7">
    <source>
        <dbReference type="Proteomes" id="UP000078576"/>
    </source>
</evidence>
<comment type="similarity">
    <text evidence="2">Belongs to the RRP17 family.</text>
</comment>
<feature type="region of interest" description="Disordered" evidence="5">
    <location>
        <begin position="43"/>
        <end position="62"/>
    </location>
</feature>
<evidence type="ECO:0000256" key="3">
    <source>
        <dbReference type="ARBA" id="ARBA00023054"/>
    </source>
</evidence>
<dbReference type="OrthoDB" id="551633at2759"/>
<feature type="region of interest" description="Disordered" evidence="5">
    <location>
        <begin position="91"/>
        <end position="229"/>
    </location>
</feature>
<feature type="compositionally biased region" description="Basic and acidic residues" evidence="5">
    <location>
        <begin position="52"/>
        <end position="62"/>
    </location>
</feature>
<dbReference type="GO" id="GO:0005730">
    <property type="term" value="C:nucleolus"/>
    <property type="evidence" value="ECO:0007669"/>
    <property type="project" value="UniProtKB-SubCell"/>
</dbReference>
<dbReference type="PANTHER" id="PTHR14577">
    <property type="entry name" value="NUCLEOLAR PROTEIN 12"/>
    <property type="match status" value="1"/>
</dbReference>
<evidence type="ECO:0000256" key="2">
    <source>
        <dbReference type="ARBA" id="ARBA00007175"/>
    </source>
</evidence>
<sequence>MFAKPRPKKSPLPPPSKKRKTTHAVEEITFDNTARQEYLTGFHKRKVQRQKHAQEEAAKRAREERIVFRKQIREERKKEVEDHVKNVEAILKESRVAGLGSDEEDAEEGESDKEDDEWDGIDDAAPAPAMEPVDHEEEYIDEDLYTTVKVEAVSVDRDGLHNKAELEAQGEDGEEEDQKKHKGAIGSNAAGKKGRNDEPKRKKKKFRYESKLERSLTNRKNKARKARPE</sequence>
<reference evidence="7" key="1">
    <citation type="submission" date="2014-12" db="EMBL/GenBank/DDBJ databases">
        <title>Genome Sequence of Valsa Canker Pathogens Uncovers a Specific Adaption of Colonization on Woody Bark.</title>
        <authorList>
            <person name="Yin Z."/>
            <person name="Liu H."/>
            <person name="Gao X."/>
            <person name="Li Z."/>
            <person name="Song N."/>
            <person name="Ke X."/>
            <person name="Dai Q."/>
            <person name="Wu Y."/>
            <person name="Sun Y."/>
            <person name="Xu J.-R."/>
            <person name="Kang Z.K."/>
            <person name="Wang L."/>
            <person name="Huang L."/>
        </authorList>
    </citation>
    <scope>NUCLEOTIDE SEQUENCE [LARGE SCALE GENOMIC DNA]</scope>
    <source>
        <strain evidence="7">SXYL134</strain>
    </source>
</reference>
<feature type="compositionally biased region" description="Acidic residues" evidence="5">
    <location>
        <begin position="134"/>
        <end position="144"/>
    </location>
</feature>
<evidence type="ECO:0000256" key="4">
    <source>
        <dbReference type="ARBA" id="ARBA00023242"/>
    </source>
</evidence>
<keyword evidence="3" id="KW-0175">Coiled coil</keyword>